<evidence type="ECO:0000313" key="5">
    <source>
        <dbReference type="Proteomes" id="UP000195755"/>
    </source>
</evidence>
<sequence length="362" mass="41338">MYRFQPDVERDLRALNQSDNWHVFLAWVHDAVWIAACIALCVYGSYWTYPIAVLIIGARQRGLSTILHDCAHGVGVKNRRLQMFAGTVLTAYPIFQQHYAYKVSHVYTHHPKLGSPDADPDLRFFIEQGAYRRDSTAAYVRRVVIIPLLGSQTWAYLRYLVRNRYRVLKGEDKRPEAASPVQRRKRAADRIGFWLFWAVVVGLAWYGGWLLGLLLFWVIPYLTSFQILGWYIELSEHTPLVRDSNIDLHMTRNRKSRTWERFLTGIHNDHYHLEHHLDPRTPFWKLPEAHKIRMRDPGYAAADAEVGGLFTRGPQNQPSAISAIIRSMTPENPGPTPTSSSTSSPASGSAGTHPQETHDAAA</sequence>
<keyword evidence="2" id="KW-1133">Transmembrane helix</keyword>
<proteinExistence type="predicted"/>
<dbReference type="GO" id="GO:0016717">
    <property type="term" value="F:oxidoreductase activity, acting on paired donors, with oxidation of a pair of donors resulting in the reduction of molecular oxygen to two molecules of water"/>
    <property type="evidence" value="ECO:0007669"/>
    <property type="project" value="TreeGrafter"/>
</dbReference>
<name>A0A1Z2KV83_9ACTN</name>
<evidence type="ECO:0000259" key="3">
    <source>
        <dbReference type="Pfam" id="PF00487"/>
    </source>
</evidence>
<feature type="region of interest" description="Disordered" evidence="1">
    <location>
        <begin position="310"/>
        <end position="362"/>
    </location>
</feature>
<dbReference type="AlphaFoldDB" id="A0A1Z2KV83"/>
<dbReference type="PANTHER" id="PTHR19353:SF19">
    <property type="entry name" value="DELTA(5) FATTY ACID DESATURASE C-RELATED"/>
    <property type="match status" value="1"/>
</dbReference>
<organism evidence="4 5">
    <name type="scientific">Streptomyces albireticuli</name>
    <dbReference type="NCBI Taxonomy" id="1940"/>
    <lineage>
        <taxon>Bacteria</taxon>
        <taxon>Bacillati</taxon>
        <taxon>Actinomycetota</taxon>
        <taxon>Actinomycetes</taxon>
        <taxon>Kitasatosporales</taxon>
        <taxon>Streptomycetaceae</taxon>
        <taxon>Streptomyces</taxon>
    </lineage>
</organism>
<dbReference type="GO" id="GO:0016020">
    <property type="term" value="C:membrane"/>
    <property type="evidence" value="ECO:0007669"/>
    <property type="project" value="TreeGrafter"/>
</dbReference>
<accession>A0A1Z2KV83</accession>
<dbReference type="Pfam" id="PF00487">
    <property type="entry name" value="FA_desaturase"/>
    <property type="match status" value="1"/>
</dbReference>
<dbReference type="InterPro" id="IPR005804">
    <property type="entry name" value="FA_desaturase_dom"/>
</dbReference>
<feature type="domain" description="Fatty acid desaturase" evidence="3">
    <location>
        <begin position="46"/>
        <end position="295"/>
    </location>
</feature>
<keyword evidence="2" id="KW-0812">Transmembrane</keyword>
<dbReference type="KEGG" id="salj:SMD11_0250"/>
<evidence type="ECO:0000256" key="1">
    <source>
        <dbReference type="SAM" id="MobiDB-lite"/>
    </source>
</evidence>
<gene>
    <name evidence="4" type="ORF">SMD11_0250</name>
</gene>
<feature type="transmembrane region" description="Helical" evidence="2">
    <location>
        <begin position="191"/>
        <end position="208"/>
    </location>
</feature>
<dbReference type="PANTHER" id="PTHR19353">
    <property type="entry name" value="FATTY ACID DESATURASE 2"/>
    <property type="match status" value="1"/>
</dbReference>
<dbReference type="CDD" id="cd03510">
    <property type="entry name" value="Rhizobitoxine-FADS-like"/>
    <property type="match status" value="1"/>
</dbReference>
<dbReference type="Proteomes" id="UP000195755">
    <property type="component" value="Chromosome"/>
</dbReference>
<evidence type="ECO:0000256" key="2">
    <source>
        <dbReference type="SAM" id="Phobius"/>
    </source>
</evidence>
<dbReference type="EMBL" id="CP021744">
    <property type="protein sequence ID" value="ARZ65916.1"/>
    <property type="molecule type" value="Genomic_DNA"/>
</dbReference>
<keyword evidence="2" id="KW-0472">Membrane</keyword>
<reference evidence="4 5" key="1">
    <citation type="submission" date="2017-06" db="EMBL/GenBank/DDBJ databases">
        <title>Streptomyces albireticuli Genome sequencing and assembly.</title>
        <authorList>
            <person name="Wang Y."/>
            <person name="Du B."/>
            <person name="Ding Y."/>
            <person name="Liu H."/>
            <person name="Hou Q."/>
            <person name="Liu K."/>
            <person name="Yao L."/>
            <person name="Wang C."/>
        </authorList>
    </citation>
    <scope>NUCLEOTIDE SEQUENCE [LARGE SCALE GENOMIC DNA]</scope>
    <source>
        <strain evidence="4 5">MDJK11</strain>
    </source>
</reference>
<dbReference type="RefSeq" id="WP_234365837.1">
    <property type="nucleotide sequence ID" value="NZ_CP021744.1"/>
</dbReference>
<feature type="transmembrane region" description="Helical" evidence="2">
    <location>
        <begin position="31"/>
        <end position="56"/>
    </location>
</feature>
<evidence type="ECO:0000313" key="4">
    <source>
        <dbReference type="EMBL" id="ARZ65916.1"/>
    </source>
</evidence>
<dbReference type="GO" id="GO:0008610">
    <property type="term" value="P:lipid biosynthetic process"/>
    <property type="evidence" value="ECO:0007669"/>
    <property type="project" value="UniProtKB-ARBA"/>
</dbReference>
<dbReference type="InterPro" id="IPR012171">
    <property type="entry name" value="Fatty_acid_desaturase"/>
</dbReference>
<protein>
    <recommendedName>
        <fullName evidence="3">Fatty acid desaturase domain-containing protein</fullName>
    </recommendedName>
</protein>
<feature type="compositionally biased region" description="Low complexity" evidence="1">
    <location>
        <begin position="337"/>
        <end position="352"/>
    </location>
</feature>